<dbReference type="Gene3D" id="3.30.200.20">
    <property type="entry name" value="Phosphorylase Kinase, domain 1"/>
    <property type="match status" value="1"/>
</dbReference>
<feature type="domain" description="Protein kinase" evidence="7">
    <location>
        <begin position="15"/>
        <end position="284"/>
    </location>
</feature>
<keyword evidence="8" id="KW-1185">Reference proteome</keyword>
<dbReference type="PROSITE" id="PS50011">
    <property type="entry name" value="PROTEIN_KINASE_DOM"/>
    <property type="match status" value="1"/>
</dbReference>
<reference evidence="9" key="2">
    <citation type="submission" date="2023-11" db="UniProtKB">
        <authorList>
            <consortium name="WormBaseParasite"/>
        </authorList>
    </citation>
    <scope>IDENTIFICATION</scope>
</reference>
<keyword evidence="4" id="KW-0547">Nucleotide-binding</keyword>
<dbReference type="Gene3D" id="1.10.510.10">
    <property type="entry name" value="Transferase(Phosphotransferase) domain 1"/>
    <property type="match status" value="1"/>
</dbReference>
<dbReference type="InterPro" id="IPR011009">
    <property type="entry name" value="Kinase-like_dom_sf"/>
</dbReference>
<reference evidence="8" key="1">
    <citation type="submission" date="2022-06" db="EMBL/GenBank/DDBJ databases">
        <authorList>
            <person name="Berger JAMES D."/>
            <person name="Berger JAMES D."/>
        </authorList>
    </citation>
    <scope>NUCLEOTIDE SEQUENCE [LARGE SCALE GENOMIC DNA]</scope>
</reference>
<evidence type="ECO:0000256" key="6">
    <source>
        <dbReference type="ARBA" id="ARBA00022840"/>
    </source>
</evidence>
<comment type="similarity">
    <text evidence="1">Belongs to the protein kinase superfamily. CAMK Ser/Thr protein kinase family.</text>
</comment>
<evidence type="ECO:0000256" key="4">
    <source>
        <dbReference type="ARBA" id="ARBA00022741"/>
    </source>
</evidence>
<evidence type="ECO:0000256" key="3">
    <source>
        <dbReference type="ARBA" id="ARBA00022679"/>
    </source>
</evidence>
<evidence type="ECO:0000259" key="7">
    <source>
        <dbReference type="PROSITE" id="PS50011"/>
    </source>
</evidence>
<sequence>MTSEDYTMTKFEDYYWLVEGLGRKPIQPQYSGTFVALCMERRTKLLYAVKGIQKNVTKLDRLNIKQLTSQGKEDISHLLKLDHQNLVKLKEVFETSFSWHIVVEFASGEELFQRLTKFPVYNEKTVLHYFRQVVDGIRYLHEYGIIHRNLKPENILLSTRDSDAIVKITDYSPQLFTTADLDLELVCLTATFCAPELLLSRCYDKTIDLWSLGILLYIMLCGDDPYQLKSGSDLYRAILHCDIEFKSTSWKSISLNAQDVVKHLLMVDPKLRIITPHLLNHPWFIMVNENEQHLDSVQEKLEYFNKQRSENYFNIEYEQDWITCEYMKLPRRSKETIQTKAYNENVETETLMDDKNCNDNVLLEDTSENVQPIEQNDPNEMNELIDTTSEQLRANSLKNLLHEYHLLDDQYSIFSENDIQGINQENLELDVQNELVNEE</sequence>
<dbReference type="Pfam" id="PF00069">
    <property type="entry name" value="Pkinase"/>
    <property type="match status" value="1"/>
</dbReference>
<proteinExistence type="inferred from homology"/>
<keyword evidence="5" id="KW-0418">Kinase</keyword>
<evidence type="ECO:0000256" key="1">
    <source>
        <dbReference type="ARBA" id="ARBA00006692"/>
    </source>
</evidence>
<keyword evidence="2" id="KW-0723">Serine/threonine-protein kinase</keyword>
<keyword evidence="3" id="KW-0808">Transferase</keyword>
<dbReference type="GO" id="GO:0005524">
    <property type="term" value="F:ATP binding"/>
    <property type="evidence" value="ECO:0007669"/>
    <property type="project" value="UniProtKB-KW"/>
</dbReference>
<evidence type="ECO:0000313" key="9">
    <source>
        <dbReference type="WBParaSite" id="SRDH1_83090.1"/>
    </source>
</evidence>
<dbReference type="Proteomes" id="UP000050792">
    <property type="component" value="Unassembled WGS sequence"/>
</dbReference>
<dbReference type="PANTHER" id="PTHR24349">
    <property type="entry name" value="SERINE/THREONINE-PROTEIN KINASE"/>
    <property type="match status" value="1"/>
</dbReference>
<dbReference type="InterPro" id="IPR000719">
    <property type="entry name" value="Prot_kinase_dom"/>
</dbReference>
<keyword evidence="6" id="KW-0067">ATP-binding</keyword>
<dbReference type="SUPFAM" id="SSF56112">
    <property type="entry name" value="Protein kinase-like (PK-like)"/>
    <property type="match status" value="1"/>
</dbReference>
<dbReference type="WBParaSite" id="SRDH1_83090.1">
    <property type="protein sequence ID" value="SRDH1_83090.1"/>
    <property type="gene ID" value="SRDH1_83090"/>
</dbReference>
<protein>
    <recommendedName>
        <fullName evidence="7">Protein kinase domain-containing protein</fullName>
    </recommendedName>
</protein>
<evidence type="ECO:0000313" key="8">
    <source>
        <dbReference type="Proteomes" id="UP000050792"/>
    </source>
</evidence>
<name>A0AA85GAI0_9TREM</name>
<dbReference type="GO" id="GO:0004674">
    <property type="term" value="F:protein serine/threonine kinase activity"/>
    <property type="evidence" value="ECO:0007669"/>
    <property type="project" value="UniProtKB-KW"/>
</dbReference>
<dbReference type="InterPro" id="IPR050205">
    <property type="entry name" value="CDPK_Ser/Thr_kinases"/>
</dbReference>
<dbReference type="FunFam" id="1.10.510.10:FF:000571">
    <property type="entry name" value="Maternal embryonic leucine zipper kinase"/>
    <property type="match status" value="1"/>
</dbReference>
<dbReference type="AlphaFoldDB" id="A0AA85GAI0"/>
<accession>A0AA85GAI0</accession>
<evidence type="ECO:0000256" key="2">
    <source>
        <dbReference type="ARBA" id="ARBA00022527"/>
    </source>
</evidence>
<organism evidence="8 9">
    <name type="scientific">Schistosoma rodhaini</name>
    <dbReference type="NCBI Taxonomy" id="6188"/>
    <lineage>
        <taxon>Eukaryota</taxon>
        <taxon>Metazoa</taxon>
        <taxon>Spiralia</taxon>
        <taxon>Lophotrochozoa</taxon>
        <taxon>Platyhelminthes</taxon>
        <taxon>Trematoda</taxon>
        <taxon>Digenea</taxon>
        <taxon>Strigeidida</taxon>
        <taxon>Schistosomatoidea</taxon>
        <taxon>Schistosomatidae</taxon>
        <taxon>Schistosoma</taxon>
    </lineage>
</organism>
<evidence type="ECO:0000256" key="5">
    <source>
        <dbReference type="ARBA" id="ARBA00022777"/>
    </source>
</evidence>